<comment type="caution">
    <text evidence="1">The sequence shown here is derived from an EMBL/GenBank/DDBJ whole genome shotgun (WGS) entry which is preliminary data.</text>
</comment>
<dbReference type="STRING" id="1430326.B8W66_05015"/>
<keyword evidence="2" id="KW-1185">Reference proteome</keyword>
<gene>
    <name evidence="1" type="ORF">B8W66_05015</name>
</gene>
<reference evidence="1 2" key="1">
    <citation type="submission" date="2017-04" db="EMBL/GenBank/DDBJ databases">
        <title>The new phylogeny of genus Mycobacterium.</title>
        <authorList>
            <person name="Tortoli E."/>
            <person name="Trovato A."/>
            <person name="Cirillo D.M."/>
        </authorList>
    </citation>
    <scope>NUCLEOTIDE SEQUENCE [LARGE SCALE GENOMIC DNA]</scope>
    <source>
        <strain evidence="1 2">TBL 1200985</strain>
    </source>
</reference>
<organism evidence="1 2">
    <name type="scientific">Mycobacterium decipiens</name>
    <dbReference type="NCBI Taxonomy" id="1430326"/>
    <lineage>
        <taxon>Bacteria</taxon>
        <taxon>Bacillati</taxon>
        <taxon>Actinomycetota</taxon>
        <taxon>Actinomycetes</taxon>
        <taxon>Mycobacteriales</taxon>
        <taxon>Mycobacteriaceae</taxon>
        <taxon>Mycobacterium</taxon>
    </lineage>
</organism>
<proteinExistence type="predicted"/>
<dbReference type="Proteomes" id="UP000193247">
    <property type="component" value="Unassembled WGS sequence"/>
</dbReference>
<evidence type="ECO:0000313" key="2">
    <source>
        <dbReference type="Proteomes" id="UP000193247"/>
    </source>
</evidence>
<protein>
    <submittedName>
        <fullName evidence="1">Uncharacterized protein</fullName>
    </submittedName>
</protein>
<evidence type="ECO:0000313" key="1">
    <source>
        <dbReference type="EMBL" id="OSC42335.1"/>
    </source>
</evidence>
<accession>A0A1X2LYK0</accession>
<dbReference type="AlphaFoldDB" id="A0A1X2LYK0"/>
<dbReference type="EMBL" id="NCXP01000003">
    <property type="protein sequence ID" value="OSC42335.1"/>
    <property type="molecule type" value="Genomic_DNA"/>
</dbReference>
<name>A0A1X2LYK0_9MYCO</name>
<sequence length="82" mass="8895">MMTDTVSASSGNAGGSLEPTTASKLLRLLEVDKEPVTRQRLAIGAWLTDNTPTAALQCSLRANGYGFLLKRRPVPWHICQDP</sequence>